<evidence type="ECO:0000256" key="2">
    <source>
        <dbReference type="SAM" id="MobiDB-lite"/>
    </source>
</evidence>
<proteinExistence type="inferred from homology"/>
<dbReference type="InterPro" id="IPR003488">
    <property type="entry name" value="DprA"/>
</dbReference>
<comment type="similarity">
    <text evidence="1">Belongs to the DprA/Smf family.</text>
</comment>
<evidence type="ECO:0000313" key="6">
    <source>
        <dbReference type="Proteomes" id="UP000198926"/>
    </source>
</evidence>
<dbReference type="AlphaFoldDB" id="A0A1I6N208"/>
<dbReference type="RefSeq" id="WP_207493723.1">
    <property type="nucleotide sequence ID" value="NZ_FOZM01000003.1"/>
</dbReference>
<feature type="domain" description="Smf/DprA SLOG" evidence="3">
    <location>
        <begin position="89"/>
        <end position="295"/>
    </location>
</feature>
<name>A0A1I6N208_9RHOB</name>
<dbReference type="Pfam" id="PF17782">
    <property type="entry name" value="WHD_DprA"/>
    <property type="match status" value="1"/>
</dbReference>
<reference evidence="5 6" key="1">
    <citation type="submission" date="2016-10" db="EMBL/GenBank/DDBJ databases">
        <authorList>
            <person name="de Groot N.N."/>
        </authorList>
    </citation>
    <scope>NUCLEOTIDE SEQUENCE [LARGE SCALE GENOMIC DNA]</scope>
    <source>
        <strain evidence="5 6">DSM 29433</strain>
    </source>
</reference>
<dbReference type="GO" id="GO:0009294">
    <property type="term" value="P:DNA-mediated transformation"/>
    <property type="evidence" value="ECO:0007669"/>
    <property type="project" value="InterPro"/>
</dbReference>
<protein>
    <submittedName>
        <fullName evidence="5">DNA protecting protein DprA</fullName>
    </submittedName>
</protein>
<sequence>MTGTSNSSDSPPPQPSPEDDAIDRLRLLRSRRVGVATYKRLIGEHGSATAALAALPDIARAAGVDDYQACSRADAIAEMRRGRAAGARLIFNDGQHYPNSLTEIADAPPLFWALGDLSLLARPAVAIVGARNASSLGLRMARRLAADLADAGLVVVSGLARGIDKSAHEGALQKGTIAVQAGGVDVIYPNENAKLAAEIAKTDLRLSEMPMGLEPRARHFPARNRIISGLARAVVVVEAAAKSGSLITARNALDYGRDVLAVPGHPFDARAWGCNMLIRDGATLVRDAEDVIEAIRILPSSAAPEIADLPVVAQPTRSLRQTAKLHRLILDRLGPSPVSEDQLLRDVQVPSAEATPVLVDMELAGEITRTAGGMLARPAG</sequence>
<evidence type="ECO:0000256" key="1">
    <source>
        <dbReference type="ARBA" id="ARBA00006525"/>
    </source>
</evidence>
<evidence type="ECO:0000259" key="4">
    <source>
        <dbReference type="Pfam" id="PF17782"/>
    </source>
</evidence>
<dbReference type="InterPro" id="IPR057666">
    <property type="entry name" value="DrpA_SLOG"/>
</dbReference>
<gene>
    <name evidence="5" type="ORF">SAMN05444714_3074</name>
</gene>
<dbReference type="InterPro" id="IPR041614">
    <property type="entry name" value="DprA_WH"/>
</dbReference>
<accession>A0A1I6N208</accession>
<dbReference type="PANTHER" id="PTHR43022">
    <property type="entry name" value="PROTEIN SMF"/>
    <property type="match status" value="1"/>
</dbReference>
<dbReference type="Pfam" id="PF02481">
    <property type="entry name" value="DNA_processg_A"/>
    <property type="match status" value="1"/>
</dbReference>
<keyword evidence="6" id="KW-1185">Reference proteome</keyword>
<organism evidence="5 6">
    <name type="scientific">Yoonia litorea</name>
    <dbReference type="NCBI Taxonomy" id="1123755"/>
    <lineage>
        <taxon>Bacteria</taxon>
        <taxon>Pseudomonadati</taxon>
        <taxon>Pseudomonadota</taxon>
        <taxon>Alphaproteobacteria</taxon>
        <taxon>Rhodobacterales</taxon>
        <taxon>Paracoccaceae</taxon>
        <taxon>Yoonia</taxon>
    </lineage>
</organism>
<evidence type="ECO:0000313" key="5">
    <source>
        <dbReference type="EMBL" id="SFS22005.1"/>
    </source>
</evidence>
<dbReference type="Proteomes" id="UP000198926">
    <property type="component" value="Unassembled WGS sequence"/>
</dbReference>
<dbReference type="Gene3D" id="3.40.50.450">
    <property type="match status" value="1"/>
</dbReference>
<dbReference type="InterPro" id="IPR036388">
    <property type="entry name" value="WH-like_DNA-bd_sf"/>
</dbReference>
<dbReference type="EMBL" id="FOZM01000003">
    <property type="protein sequence ID" value="SFS22005.1"/>
    <property type="molecule type" value="Genomic_DNA"/>
</dbReference>
<feature type="domain" description="DprA winged helix" evidence="4">
    <location>
        <begin position="314"/>
        <end position="373"/>
    </location>
</feature>
<dbReference type="PANTHER" id="PTHR43022:SF1">
    <property type="entry name" value="PROTEIN SMF"/>
    <property type="match status" value="1"/>
</dbReference>
<dbReference type="NCBIfam" id="TIGR00732">
    <property type="entry name" value="dprA"/>
    <property type="match status" value="1"/>
</dbReference>
<dbReference type="Pfam" id="PF21102">
    <property type="entry name" value="DprA_N"/>
    <property type="match status" value="1"/>
</dbReference>
<evidence type="ECO:0000259" key="3">
    <source>
        <dbReference type="Pfam" id="PF02481"/>
    </source>
</evidence>
<dbReference type="Gene3D" id="1.10.10.10">
    <property type="entry name" value="Winged helix-like DNA-binding domain superfamily/Winged helix DNA-binding domain"/>
    <property type="match status" value="1"/>
</dbReference>
<dbReference type="STRING" id="1123755.SAMN05444714_3074"/>
<dbReference type="SUPFAM" id="SSF102405">
    <property type="entry name" value="MCP/YpsA-like"/>
    <property type="match status" value="1"/>
</dbReference>
<feature type="region of interest" description="Disordered" evidence="2">
    <location>
        <begin position="1"/>
        <end position="20"/>
    </location>
</feature>